<proteinExistence type="predicted"/>
<dbReference type="WBParaSite" id="PgR186_g005_t01">
    <property type="protein sequence ID" value="PgR186_g005_t01"/>
    <property type="gene ID" value="PgR186_g005"/>
</dbReference>
<name>A0A915CHN8_PARUN</name>
<feature type="region of interest" description="Disordered" evidence="1">
    <location>
        <begin position="1"/>
        <end position="22"/>
    </location>
</feature>
<dbReference type="Proteomes" id="UP000887569">
    <property type="component" value="Unplaced"/>
</dbReference>
<organism evidence="2 3">
    <name type="scientific">Parascaris univalens</name>
    <name type="common">Nematode worm</name>
    <dbReference type="NCBI Taxonomy" id="6257"/>
    <lineage>
        <taxon>Eukaryota</taxon>
        <taxon>Metazoa</taxon>
        <taxon>Ecdysozoa</taxon>
        <taxon>Nematoda</taxon>
        <taxon>Chromadorea</taxon>
        <taxon>Rhabditida</taxon>
        <taxon>Spirurina</taxon>
        <taxon>Ascaridomorpha</taxon>
        <taxon>Ascaridoidea</taxon>
        <taxon>Ascarididae</taxon>
        <taxon>Parascaris</taxon>
    </lineage>
</organism>
<evidence type="ECO:0000256" key="1">
    <source>
        <dbReference type="SAM" id="MobiDB-lite"/>
    </source>
</evidence>
<feature type="compositionally biased region" description="Basic residues" evidence="1">
    <location>
        <begin position="1"/>
        <end position="16"/>
    </location>
</feature>
<keyword evidence="2" id="KW-1185">Reference proteome</keyword>
<protein>
    <submittedName>
        <fullName evidence="3">Uncharacterized protein</fullName>
    </submittedName>
</protein>
<evidence type="ECO:0000313" key="2">
    <source>
        <dbReference type="Proteomes" id="UP000887569"/>
    </source>
</evidence>
<dbReference type="AlphaFoldDB" id="A0A915CHN8"/>
<sequence>AARRHHRRPKKGRTQHGFHTNPDKRSFFHMSNTLASSVMQISDDWTLRKSKAFDKAASHRLHHILIFPHTRQLLWSNRQGCEEPRTSLERQSSSLTALRPAALLGRIAFCSLLFMRCCAH</sequence>
<accession>A0A915CHN8</accession>
<reference evidence="3" key="1">
    <citation type="submission" date="2022-11" db="UniProtKB">
        <authorList>
            <consortium name="WormBaseParasite"/>
        </authorList>
    </citation>
    <scope>IDENTIFICATION</scope>
</reference>
<evidence type="ECO:0000313" key="3">
    <source>
        <dbReference type="WBParaSite" id="PgR186_g005_t01"/>
    </source>
</evidence>